<sequence>MSGARRDVGGLCLNRGCCGDGARTRLTQQARGQLEAALRSELGKLADVLNNRAKRFDGTYCFRYLPCSAAAALPASDAVSPAGAHVTVAELSPSHRRKLRPPVHLQQQWTSNFFRKLLQISREGFHTMFKRTYGMIYEQHSYVFEQLFEQLERYYTLGDTNFELMMDHFFGILYQKMFSVLNSQYSFDDKYLKCVSGHMRDIQPFEDVPHKLSVQLRRAFVATRTFHKALRAGADVVRDMLQVGVSEQCAGAWARLRWCGACGALQPPACSRYCHNVLRGCLPAHADLADNWDAYVDAVEKVADRLLGPFNIAMVVEPIDIKISEAIMSFQEHNQEISQKIFAGCGKPVLGGGGGATGGGGGSAGGAGPFFAPDRSRRFARSVPDFHLEQVLNDVDDFEIEASFESLVKDDPSLLSLRTPEGIKKMTEEMAEQAKSREKFLQYMRGNINLAAFEEHERQKRDAEPEPAGGSEIDFRSYEFDGKRVSKKKKPAVRTEDSHGSEWAGPALEKLVRETRMRVRATHRYWSHLPALLCSPVSVTSAPCFSGTRLGSYTLNAAGEGSAALASNPEVSGAGAAGTGAARAPLDALRMLTARLKDAYNGLEVQWKDTSDSLAAAESLNHELSEPGSGSGSGDDGDDRDDLPDDDEDREAPVDYPEGDSLAAAESLNHELSEPGSGSGSGDDGDDRDDLPDDDEDREAPVDYPEGSGDEGTEDENSLEPEVERAPAVTEQPLPPSVVSGAGGAGRLAEGAAPPARTLPPAPAAPGSAARPSLHKALFTYALPVVCAWFGTIITDLI</sequence>
<name>A0ACC0K1V2_CHOFU</name>
<organism evidence="1 2">
    <name type="scientific">Choristoneura fumiferana</name>
    <name type="common">Spruce budworm moth</name>
    <name type="synonym">Archips fumiferana</name>
    <dbReference type="NCBI Taxonomy" id="7141"/>
    <lineage>
        <taxon>Eukaryota</taxon>
        <taxon>Metazoa</taxon>
        <taxon>Ecdysozoa</taxon>
        <taxon>Arthropoda</taxon>
        <taxon>Hexapoda</taxon>
        <taxon>Insecta</taxon>
        <taxon>Pterygota</taxon>
        <taxon>Neoptera</taxon>
        <taxon>Endopterygota</taxon>
        <taxon>Lepidoptera</taxon>
        <taxon>Glossata</taxon>
        <taxon>Ditrysia</taxon>
        <taxon>Tortricoidea</taxon>
        <taxon>Tortricidae</taxon>
        <taxon>Tortricinae</taxon>
        <taxon>Choristoneura</taxon>
    </lineage>
</organism>
<evidence type="ECO:0000313" key="2">
    <source>
        <dbReference type="Proteomes" id="UP001064048"/>
    </source>
</evidence>
<evidence type="ECO:0000313" key="1">
    <source>
        <dbReference type="EMBL" id="KAI8430368.1"/>
    </source>
</evidence>
<keyword evidence="2" id="KW-1185">Reference proteome</keyword>
<dbReference type="Proteomes" id="UP001064048">
    <property type="component" value="Chromosome Z"/>
</dbReference>
<proteinExistence type="predicted"/>
<reference evidence="1 2" key="1">
    <citation type="journal article" date="2022" name="Genome Biol. Evol.">
        <title>The Spruce Budworm Genome: Reconstructing the Evolutionary History of Antifreeze Proteins.</title>
        <authorList>
            <person name="Beliveau C."/>
            <person name="Gagne P."/>
            <person name="Picq S."/>
            <person name="Vernygora O."/>
            <person name="Keeling C.I."/>
            <person name="Pinkney K."/>
            <person name="Doucet D."/>
            <person name="Wen F."/>
            <person name="Johnston J.S."/>
            <person name="Maaroufi H."/>
            <person name="Boyle B."/>
            <person name="Laroche J."/>
            <person name="Dewar K."/>
            <person name="Juretic N."/>
            <person name="Blackburn G."/>
            <person name="Nisole A."/>
            <person name="Brunet B."/>
            <person name="Brandao M."/>
            <person name="Lumley L."/>
            <person name="Duan J."/>
            <person name="Quan G."/>
            <person name="Lucarotti C.J."/>
            <person name="Roe A.D."/>
            <person name="Sperling F.A.H."/>
            <person name="Levesque R.C."/>
            <person name="Cusson M."/>
        </authorList>
    </citation>
    <scope>NUCLEOTIDE SEQUENCE [LARGE SCALE GENOMIC DNA]</scope>
    <source>
        <strain evidence="1">Glfc:IPQL:Cfum</strain>
    </source>
</reference>
<gene>
    <name evidence="1" type="ORF">MSG28_000662</name>
</gene>
<comment type="caution">
    <text evidence="1">The sequence shown here is derived from an EMBL/GenBank/DDBJ whole genome shotgun (WGS) entry which is preliminary data.</text>
</comment>
<dbReference type="EMBL" id="CM046131">
    <property type="protein sequence ID" value="KAI8430368.1"/>
    <property type="molecule type" value="Genomic_DNA"/>
</dbReference>
<protein>
    <submittedName>
        <fullName evidence="1">Uncharacterized protein</fullName>
    </submittedName>
</protein>
<accession>A0ACC0K1V2</accession>